<sequence>MRQFITPGEELPKEAKRNEYVAVYNGKAYSNIMGFYDTERKDIVPLEGMWKPRIGDSVIGVVERPTRAGIYNVMLTEFAQGLIITSKFDSGPSFAANDIIEATVADVEKKKG</sequence>
<protein>
    <submittedName>
        <fullName evidence="1">KH type 1 domain protein</fullName>
    </submittedName>
</protein>
<reference evidence="1" key="1">
    <citation type="submission" date="2013-08" db="EMBL/GenBank/DDBJ databases">
        <authorList>
            <person name="Mendez C."/>
            <person name="Richter M."/>
            <person name="Ferrer M."/>
            <person name="Sanchez J."/>
        </authorList>
    </citation>
    <scope>NUCLEOTIDE SEQUENCE</scope>
</reference>
<name>T0ZZD6_9ZZZZ</name>
<accession>T0ZZD6</accession>
<dbReference type="AlphaFoldDB" id="T0ZZD6"/>
<proteinExistence type="predicted"/>
<gene>
    <name evidence="1" type="ORF">B1A_13600</name>
</gene>
<comment type="caution">
    <text evidence="1">The sequence shown here is derived from an EMBL/GenBank/DDBJ whole genome shotgun (WGS) entry which is preliminary data.</text>
</comment>
<evidence type="ECO:0000313" key="1">
    <source>
        <dbReference type="EMBL" id="EQD49992.1"/>
    </source>
</evidence>
<dbReference type="EMBL" id="AUZX01009958">
    <property type="protein sequence ID" value="EQD49992.1"/>
    <property type="molecule type" value="Genomic_DNA"/>
</dbReference>
<reference evidence="1" key="2">
    <citation type="journal article" date="2014" name="ISME J.">
        <title>Microbial stratification in low pH oxic and suboxic macroscopic growths along an acid mine drainage.</title>
        <authorList>
            <person name="Mendez-Garcia C."/>
            <person name="Mesa V."/>
            <person name="Sprenger R.R."/>
            <person name="Richter M."/>
            <person name="Diez M.S."/>
            <person name="Solano J."/>
            <person name="Bargiela R."/>
            <person name="Golyshina O.V."/>
            <person name="Manteca A."/>
            <person name="Ramos J.L."/>
            <person name="Gallego J.R."/>
            <person name="Llorente I."/>
            <person name="Martins Dos Santos V.A."/>
            <person name="Jensen O.N."/>
            <person name="Pelaez A.I."/>
            <person name="Sanchez J."/>
            <person name="Ferrer M."/>
        </authorList>
    </citation>
    <scope>NUCLEOTIDE SEQUENCE</scope>
</reference>
<organism evidence="1">
    <name type="scientific">mine drainage metagenome</name>
    <dbReference type="NCBI Taxonomy" id="410659"/>
    <lineage>
        <taxon>unclassified sequences</taxon>
        <taxon>metagenomes</taxon>
        <taxon>ecological metagenomes</taxon>
    </lineage>
</organism>